<dbReference type="SUPFAM" id="SSF52499">
    <property type="entry name" value="Isochorismatase-like hydrolases"/>
    <property type="match status" value="1"/>
</dbReference>
<dbReference type="KEGG" id="tid:Thein_2171"/>
<dbReference type="InterPro" id="IPR050993">
    <property type="entry name" value="Isochorismatase_domain"/>
</dbReference>
<name>F8ADR1_THEID</name>
<dbReference type="InParanoid" id="F8ADR1"/>
<dbReference type="OrthoDB" id="9789777at2"/>
<evidence type="ECO:0000259" key="1">
    <source>
        <dbReference type="Pfam" id="PF00857"/>
    </source>
</evidence>
<dbReference type="InterPro" id="IPR000868">
    <property type="entry name" value="Isochorismatase-like_dom"/>
</dbReference>
<organism evidence="2 3">
    <name type="scientific">Thermodesulfatator indicus (strain DSM 15286 / JCM 11887 / CIR29812)</name>
    <dbReference type="NCBI Taxonomy" id="667014"/>
    <lineage>
        <taxon>Bacteria</taxon>
        <taxon>Pseudomonadati</taxon>
        <taxon>Thermodesulfobacteriota</taxon>
        <taxon>Thermodesulfobacteria</taxon>
        <taxon>Thermodesulfobacteriales</taxon>
        <taxon>Thermodesulfatatoraceae</taxon>
        <taxon>Thermodesulfatator</taxon>
    </lineage>
</organism>
<protein>
    <submittedName>
        <fullName evidence="2">Isochorismatase hydrolase</fullName>
    </submittedName>
</protein>
<dbReference type="PaxDb" id="667014-Thein_2171"/>
<dbReference type="STRING" id="667014.Thein_2171"/>
<gene>
    <name evidence="2" type="ordered locus">Thein_2171</name>
</gene>
<reference evidence="2 3" key="2">
    <citation type="journal article" date="2012" name="Stand. Genomic Sci.">
        <title>Complete genome sequence of the thermophilic sulfate-reducing ocean bacterium Thermodesulfatator indicus type strain (CIR29812(T)).</title>
        <authorList>
            <person name="Anderson I."/>
            <person name="Saunders E."/>
            <person name="Lapidus A."/>
            <person name="Nolan M."/>
            <person name="Lucas S."/>
            <person name="Tice H."/>
            <person name="Del Rio T.G."/>
            <person name="Cheng J.F."/>
            <person name="Han C."/>
            <person name="Tapia R."/>
            <person name="Goodwin L.A."/>
            <person name="Pitluck S."/>
            <person name="Liolios K."/>
            <person name="Mavromatis K."/>
            <person name="Pagani I."/>
            <person name="Ivanova N."/>
            <person name="Mikhailova N."/>
            <person name="Pati A."/>
            <person name="Chen A."/>
            <person name="Palaniappan K."/>
            <person name="Land M."/>
            <person name="Hauser L."/>
            <person name="Jeffries C.D."/>
            <person name="Chang Y.J."/>
            <person name="Brambilla E.M."/>
            <person name="Rohde M."/>
            <person name="Spring S."/>
            <person name="Goker M."/>
            <person name="Detter J.C."/>
            <person name="Woyke T."/>
            <person name="Bristow J."/>
            <person name="Eisen J.A."/>
            <person name="Markowitz V."/>
            <person name="Hugenholtz P."/>
            <person name="Kyrpides N.C."/>
            <person name="Klenk H.P."/>
        </authorList>
    </citation>
    <scope>NUCLEOTIDE SEQUENCE [LARGE SCALE GENOMIC DNA]</scope>
    <source>
        <strain evidence="3">DSM 15286 / JCM 11887 / CIR29812</strain>
    </source>
</reference>
<proteinExistence type="predicted"/>
<dbReference type="PANTHER" id="PTHR14119">
    <property type="entry name" value="HYDROLASE"/>
    <property type="match status" value="1"/>
</dbReference>
<dbReference type="Pfam" id="PF00857">
    <property type="entry name" value="Isochorismatase"/>
    <property type="match status" value="1"/>
</dbReference>
<keyword evidence="2" id="KW-0378">Hydrolase</keyword>
<dbReference type="InterPro" id="IPR036380">
    <property type="entry name" value="Isochorismatase-like_sf"/>
</dbReference>
<sequence length="185" mass="20598">MEKKFLKPESTFLMVIDPQEKLMAVINEADRVVKNISLLVHLAKTFEMPIIPATQYAKGLGPYVSDLAPLFEGMNFYDKTEFSALKNKDIHAAVDNLRPTRDTIILCGVETHICVYQTALSALLEGLEVVVAADATSSRTAANMEYGLAFLRDIGAQIMSTEMIIYEFLEKAGTPQFKAMLPYLK</sequence>
<dbReference type="RefSeq" id="WP_013908758.1">
    <property type="nucleotide sequence ID" value="NC_015681.1"/>
</dbReference>
<dbReference type="eggNOG" id="COG1335">
    <property type="taxonomic scope" value="Bacteria"/>
</dbReference>
<dbReference type="PANTHER" id="PTHR14119:SF3">
    <property type="entry name" value="ISOCHORISMATASE DOMAIN-CONTAINING PROTEIN 2"/>
    <property type="match status" value="1"/>
</dbReference>
<keyword evidence="3" id="KW-1185">Reference proteome</keyword>
<dbReference type="FunCoup" id="F8ADR1">
    <property type="interactions" value="236"/>
</dbReference>
<dbReference type="GO" id="GO:0016787">
    <property type="term" value="F:hydrolase activity"/>
    <property type="evidence" value="ECO:0007669"/>
    <property type="project" value="UniProtKB-KW"/>
</dbReference>
<dbReference type="EMBL" id="CP002683">
    <property type="protein sequence ID" value="AEH46019.1"/>
    <property type="molecule type" value="Genomic_DNA"/>
</dbReference>
<evidence type="ECO:0000313" key="2">
    <source>
        <dbReference type="EMBL" id="AEH46019.1"/>
    </source>
</evidence>
<dbReference type="AlphaFoldDB" id="F8ADR1"/>
<dbReference type="Proteomes" id="UP000006793">
    <property type="component" value="Chromosome"/>
</dbReference>
<accession>F8ADR1</accession>
<dbReference type="HOGENOM" id="CLU_066901_0_1_0"/>
<reference evidence="3" key="1">
    <citation type="submission" date="2011-04" db="EMBL/GenBank/DDBJ databases">
        <title>The complete genome of Thermodesulfatator indicus DSM 15286.</title>
        <authorList>
            <person name="Lucas S."/>
            <person name="Copeland A."/>
            <person name="Lapidus A."/>
            <person name="Bruce D."/>
            <person name="Goodwin L."/>
            <person name="Pitluck S."/>
            <person name="Peters L."/>
            <person name="Kyrpides N."/>
            <person name="Mavromatis K."/>
            <person name="Pagani I."/>
            <person name="Ivanova N."/>
            <person name="Saunders L."/>
            <person name="Detter J.C."/>
            <person name="Tapia R."/>
            <person name="Han C."/>
            <person name="Land M."/>
            <person name="Hauser L."/>
            <person name="Markowitz V."/>
            <person name="Cheng J.-F."/>
            <person name="Hugenholtz P."/>
            <person name="Woyke T."/>
            <person name="Wu D."/>
            <person name="Spring S."/>
            <person name="Schroeder M."/>
            <person name="Brambilla E."/>
            <person name="Klenk H.-P."/>
            <person name="Eisen J.A."/>
        </authorList>
    </citation>
    <scope>NUCLEOTIDE SEQUENCE [LARGE SCALE GENOMIC DNA]</scope>
    <source>
        <strain evidence="3">DSM 15286 / JCM 11887 / CIR29812</strain>
    </source>
</reference>
<evidence type="ECO:0000313" key="3">
    <source>
        <dbReference type="Proteomes" id="UP000006793"/>
    </source>
</evidence>
<dbReference type="Gene3D" id="3.40.50.850">
    <property type="entry name" value="Isochorismatase-like"/>
    <property type="match status" value="1"/>
</dbReference>
<feature type="domain" description="Isochorismatase-like" evidence="1">
    <location>
        <begin position="12"/>
        <end position="162"/>
    </location>
</feature>